<evidence type="ECO:0000313" key="2">
    <source>
        <dbReference type="Proteomes" id="UP001139474"/>
    </source>
</evidence>
<dbReference type="Proteomes" id="UP001139474">
    <property type="component" value="Unassembled WGS sequence"/>
</dbReference>
<organism evidence="1 2">
    <name type="scientific">Idiomarina rhizosphaerae</name>
    <dbReference type="NCBI Taxonomy" id="2961572"/>
    <lineage>
        <taxon>Bacteria</taxon>
        <taxon>Pseudomonadati</taxon>
        <taxon>Pseudomonadota</taxon>
        <taxon>Gammaproteobacteria</taxon>
        <taxon>Alteromonadales</taxon>
        <taxon>Idiomarinaceae</taxon>
        <taxon>Idiomarina</taxon>
    </lineage>
</organism>
<comment type="caution">
    <text evidence="1">The sequence shown here is derived from an EMBL/GenBank/DDBJ whole genome shotgun (WGS) entry which is preliminary data.</text>
</comment>
<evidence type="ECO:0008006" key="3">
    <source>
        <dbReference type="Google" id="ProtNLM"/>
    </source>
</evidence>
<name>A0A9X2JV45_9GAMM</name>
<protein>
    <recommendedName>
        <fullName evidence="3">Lipoprotein</fullName>
    </recommendedName>
</protein>
<reference evidence="1" key="1">
    <citation type="submission" date="2022-06" db="EMBL/GenBank/DDBJ databases">
        <title>Idiomarina rhizosphaerae M1R2S28.</title>
        <authorList>
            <person name="Sun J.-Q."/>
            <person name="Li L.-F."/>
        </authorList>
    </citation>
    <scope>NUCLEOTIDE SEQUENCE</scope>
    <source>
        <strain evidence="1">M1R2S28</strain>
    </source>
</reference>
<dbReference type="EMBL" id="JAMZDE010000007">
    <property type="protein sequence ID" value="MCP1339601.1"/>
    <property type="molecule type" value="Genomic_DNA"/>
</dbReference>
<accession>A0A9X2JV45</accession>
<dbReference type="RefSeq" id="WP_253619527.1">
    <property type="nucleotide sequence ID" value="NZ_JAMZDE010000007.1"/>
</dbReference>
<sequence>MNKIKIILLASILTLATACSNIPLSTMIKMMNLNPLETDPKQLVVAVVAPNGVNVRDGDVVIDFSFRTNDPSTSFDHHFPVIINEDYAVPDSLKENIEENEKITVLQLSKEDAQTMAEGQKMVKDYRENNEKGGAGSMNVRLISACRDENFSWGNSELNVYLKTQDDEDFFLFLEDMDVTKLDGDIQRNINAIPNCGEAE</sequence>
<gene>
    <name evidence="1" type="ORF">NJR55_08325</name>
</gene>
<dbReference type="AlphaFoldDB" id="A0A9X2JV45"/>
<keyword evidence="2" id="KW-1185">Reference proteome</keyword>
<evidence type="ECO:0000313" key="1">
    <source>
        <dbReference type="EMBL" id="MCP1339601.1"/>
    </source>
</evidence>
<proteinExistence type="predicted"/>
<dbReference type="PROSITE" id="PS51257">
    <property type="entry name" value="PROKAR_LIPOPROTEIN"/>
    <property type="match status" value="1"/>
</dbReference>